<sequence>MVLIDEMEGSAELTMSMAFASSGPSGSRPFSAQMFSNPETPIHRVPPEILAYILKFLPEDAAKLGNFPDCEFNWDIDPRDPDPDMWWNSARYTSLLQVCRYWRYTMLTFPSLWNTIIVDSSLPSPRLLVEFFVARSGLLPLRVFATNPDAFALMAVAEHTGRLQELRVLFTDTSVVAERMSVFNEPAPVLQTLEICYQHPTVHVDDMGPPHHRSVFLPHLFADTTPQLRYLHLQRIFSWGENVFPNLTHIAIQGCETDNVTPQQFFMLLNVLRNSPAVEEFNLIAPHPWVPDFDHLDAFTPADFDTPIVSLSCLRYLSLIYFAPNQSSFFLSFCDIPRGCHVSISEVAYPEGGIAASLPEDTSHIGTVQEVTAVSIMQHAIKTAHAIATGPSGSLRISADMDVDEPYQPSSGPEDEDALMEEVLYLGPQFHHYSIAPRRWHFNKSYITDLYIRGPSCDASVDTHDWVTILTCLPSLETLVIRKRHTHDILRGLSAIDDSGGLPAVSLHFRTLYICNPPTSTLSWPDMVESLRKRRDMGYPFQIFVCQGSRDRSVDWDDAPDPRDGLMYREECRCPSIVVPEEARAKRHDCWLEWPRE</sequence>
<dbReference type="OrthoDB" id="2890556at2759"/>
<dbReference type="Proteomes" id="UP000813824">
    <property type="component" value="Unassembled WGS sequence"/>
</dbReference>
<proteinExistence type="predicted"/>
<name>A0A8K0UMI5_9AGAR</name>
<organism evidence="1 2">
    <name type="scientific">Cristinia sonorae</name>
    <dbReference type="NCBI Taxonomy" id="1940300"/>
    <lineage>
        <taxon>Eukaryota</taxon>
        <taxon>Fungi</taxon>
        <taxon>Dikarya</taxon>
        <taxon>Basidiomycota</taxon>
        <taxon>Agaricomycotina</taxon>
        <taxon>Agaricomycetes</taxon>
        <taxon>Agaricomycetidae</taxon>
        <taxon>Agaricales</taxon>
        <taxon>Pleurotineae</taxon>
        <taxon>Stephanosporaceae</taxon>
        <taxon>Cristinia</taxon>
    </lineage>
</organism>
<protein>
    <recommendedName>
        <fullName evidence="3">F-box domain-containing protein</fullName>
    </recommendedName>
</protein>
<dbReference type="AlphaFoldDB" id="A0A8K0UMI5"/>
<comment type="caution">
    <text evidence="1">The sequence shown here is derived from an EMBL/GenBank/DDBJ whole genome shotgun (WGS) entry which is preliminary data.</text>
</comment>
<gene>
    <name evidence="1" type="ORF">BXZ70DRAFT_204052</name>
</gene>
<evidence type="ECO:0000313" key="1">
    <source>
        <dbReference type="EMBL" id="KAH8100082.1"/>
    </source>
</evidence>
<keyword evidence="2" id="KW-1185">Reference proteome</keyword>
<reference evidence="1" key="1">
    <citation type="journal article" date="2021" name="New Phytol.">
        <title>Evolutionary innovations through gain and loss of genes in the ectomycorrhizal Boletales.</title>
        <authorList>
            <person name="Wu G."/>
            <person name="Miyauchi S."/>
            <person name="Morin E."/>
            <person name="Kuo A."/>
            <person name="Drula E."/>
            <person name="Varga T."/>
            <person name="Kohler A."/>
            <person name="Feng B."/>
            <person name="Cao Y."/>
            <person name="Lipzen A."/>
            <person name="Daum C."/>
            <person name="Hundley H."/>
            <person name="Pangilinan J."/>
            <person name="Johnson J."/>
            <person name="Barry K."/>
            <person name="LaButti K."/>
            <person name="Ng V."/>
            <person name="Ahrendt S."/>
            <person name="Min B."/>
            <person name="Choi I.G."/>
            <person name="Park H."/>
            <person name="Plett J.M."/>
            <person name="Magnuson J."/>
            <person name="Spatafora J.W."/>
            <person name="Nagy L.G."/>
            <person name="Henrissat B."/>
            <person name="Grigoriev I.V."/>
            <person name="Yang Z.L."/>
            <person name="Xu J."/>
            <person name="Martin F.M."/>
        </authorList>
    </citation>
    <scope>NUCLEOTIDE SEQUENCE</scope>
    <source>
        <strain evidence="1">KKN 215</strain>
    </source>
</reference>
<evidence type="ECO:0000313" key="2">
    <source>
        <dbReference type="Proteomes" id="UP000813824"/>
    </source>
</evidence>
<dbReference type="EMBL" id="JAEVFJ010000017">
    <property type="protein sequence ID" value="KAH8100082.1"/>
    <property type="molecule type" value="Genomic_DNA"/>
</dbReference>
<evidence type="ECO:0008006" key="3">
    <source>
        <dbReference type="Google" id="ProtNLM"/>
    </source>
</evidence>
<accession>A0A8K0UMI5</accession>